<dbReference type="EMBL" id="DYZA01000239">
    <property type="protein sequence ID" value="HJD98297.1"/>
    <property type="molecule type" value="Genomic_DNA"/>
</dbReference>
<feature type="transmembrane region" description="Helical" evidence="1">
    <location>
        <begin position="29"/>
        <end position="46"/>
    </location>
</feature>
<evidence type="ECO:0000259" key="2">
    <source>
        <dbReference type="Pfam" id="PF00149"/>
    </source>
</evidence>
<evidence type="ECO:0000313" key="3">
    <source>
        <dbReference type="EMBL" id="HJD98297.1"/>
    </source>
</evidence>
<reference evidence="3" key="2">
    <citation type="submission" date="2021-09" db="EMBL/GenBank/DDBJ databases">
        <authorList>
            <person name="Gilroy R."/>
        </authorList>
    </citation>
    <scope>NUCLEOTIDE SEQUENCE</scope>
    <source>
        <strain evidence="3">ChiGjej2B2-19336</strain>
    </source>
</reference>
<protein>
    <submittedName>
        <fullName evidence="3">Metallophosphoesterase</fullName>
    </submittedName>
</protein>
<feature type="transmembrane region" description="Helical" evidence="1">
    <location>
        <begin position="58"/>
        <end position="82"/>
    </location>
</feature>
<dbReference type="InterPro" id="IPR029052">
    <property type="entry name" value="Metallo-depent_PP-like"/>
</dbReference>
<dbReference type="CDD" id="cd07385">
    <property type="entry name" value="MPP_YkuE_C"/>
    <property type="match status" value="1"/>
</dbReference>
<comment type="caution">
    <text evidence="3">The sequence shown here is derived from an EMBL/GenBank/DDBJ whole genome shotgun (WGS) entry which is preliminary data.</text>
</comment>
<dbReference type="SUPFAM" id="SSF56300">
    <property type="entry name" value="Metallo-dependent phosphatases"/>
    <property type="match status" value="1"/>
</dbReference>
<proteinExistence type="predicted"/>
<gene>
    <name evidence="3" type="ORF">K8W16_11720</name>
</gene>
<keyword evidence="1" id="KW-0812">Transmembrane</keyword>
<dbReference type="InterPro" id="IPR051158">
    <property type="entry name" value="Metallophosphoesterase_sf"/>
</dbReference>
<dbReference type="AlphaFoldDB" id="A0A921DTP2"/>
<dbReference type="Proteomes" id="UP000698963">
    <property type="component" value="Unassembled WGS sequence"/>
</dbReference>
<dbReference type="PANTHER" id="PTHR31302">
    <property type="entry name" value="TRANSMEMBRANE PROTEIN WITH METALLOPHOSPHOESTERASE DOMAIN-RELATED"/>
    <property type="match status" value="1"/>
</dbReference>
<organism evidence="3 4">
    <name type="scientific">Mailhella massiliensis</name>
    <dbReference type="NCBI Taxonomy" id="1903261"/>
    <lineage>
        <taxon>Bacteria</taxon>
        <taxon>Pseudomonadati</taxon>
        <taxon>Thermodesulfobacteriota</taxon>
        <taxon>Desulfovibrionia</taxon>
        <taxon>Desulfovibrionales</taxon>
        <taxon>Desulfovibrionaceae</taxon>
        <taxon>Mailhella</taxon>
    </lineage>
</organism>
<evidence type="ECO:0000313" key="4">
    <source>
        <dbReference type="Proteomes" id="UP000698963"/>
    </source>
</evidence>
<dbReference type="RefSeq" id="WP_304124054.1">
    <property type="nucleotide sequence ID" value="NZ_DYZA01000239.1"/>
</dbReference>
<dbReference type="InterPro" id="IPR004843">
    <property type="entry name" value="Calcineurin-like_PHP"/>
</dbReference>
<dbReference type="GO" id="GO:0016787">
    <property type="term" value="F:hydrolase activity"/>
    <property type="evidence" value="ECO:0007669"/>
    <property type="project" value="InterPro"/>
</dbReference>
<evidence type="ECO:0000256" key="1">
    <source>
        <dbReference type="SAM" id="Phobius"/>
    </source>
</evidence>
<feature type="domain" description="Calcineurin-like phosphoesterase" evidence="2">
    <location>
        <begin position="152"/>
        <end position="313"/>
    </location>
</feature>
<name>A0A921DTP2_9BACT</name>
<sequence length="375" mass="40282">MRLLLPSVIAAVYCFLSLALPLKAHFVLKALMGAAFLAAGLKYVFYQVVGGGFFRPNLPVPVMLTAEALYAALLVLFFLALVKDASSLALRLARLMGAPWRLPFTPGFRSALLVAAALACGAWGTWQAVRVPNVRTVEIALQKLPAELDGFTLVQLSDLHIGPVQKAAWLEEVVRKVNALSPDAVAVTGDMIDGLPRTLRDDMKPLAKLRAKYGVFGVTGNHEYYYDAKDWLKELSSLGVTMLQNEHRVLPGNLIIGGVPDNTAARFGGRGTDAEAAFAGAPAGPRILLAHKPNDAGLPSSAADLQLSGHTHGGLIFFLAPLIGHYNGGYVRGLYRTPQGKLLYVSPGTGLWNGFSCRLGVPSEITRFVLRAEKE</sequence>
<dbReference type="PANTHER" id="PTHR31302:SF0">
    <property type="entry name" value="TRANSMEMBRANE PROTEIN WITH METALLOPHOSPHOESTERASE DOMAIN"/>
    <property type="match status" value="1"/>
</dbReference>
<dbReference type="Pfam" id="PF00149">
    <property type="entry name" value="Metallophos"/>
    <property type="match status" value="1"/>
</dbReference>
<keyword evidence="1" id="KW-0472">Membrane</keyword>
<accession>A0A921DTP2</accession>
<keyword evidence="1" id="KW-1133">Transmembrane helix</keyword>
<reference evidence="3" key="1">
    <citation type="journal article" date="2021" name="PeerJ">
        <title>Extensive microbial diversity within the chicken gut microbiome revealed by metagenomics and culture.</title>
        <authorList>
            <person name="Gilroy R."/>
            <person name="Ravi A."/>
            <person name="Getino M."/>
            <person name="Pursley I."/>
            <person name="Horton D.L."/>
            <person name="Alikhan N.F."/>
            <person name="Baker D."/>
            <person name="Gharbi K."/>
            <person name="Hall N."/>
            <person name="Watson M."/>
            <person name="Adriaenssens E.M."/>
            <person name="Foster-Nyarko E."/>
            <person name="Jarju S."/>
            <person name="Secka A."/>
            <person name="Antonio M."/>
            <person name="Oren A."/>
            <person name="Chaudhuri R.R."/>
            <person name="La Ragione R."/>
            <person name="Hildebrand F."/>
            <person name="Pallen M.J."/>
        </authorList>
    </citation>
    <scope>NUCLEOTIDE SEQUENCE</scope>
    <source>
        <strain evidence="3">ChiGjej2B2-19336</strain>
    </source>
</reference>
<dbReference type="Gene3D" id="3.60.21.10">
    <property type="match status" value="1"/>
</dbReference>